<keyword evidence="3" id="KW-1185">Reference proteome</keyword>
<evidence type="ECO:0000256" key="1">
    <source>
        <dbReference type="SAM" id="Phobius"/>
    </source>
</evidence>
<organism evidence="2 3">
    <name type="scientific">Peribacillus cavernae</name>
    <dbReference type="NCBI Taxonomy" id="1674310"/>
    <lineage>
        <taxon>Bacteria</taxon>
        <taxon>Bacillati</taxon>
        <taxon>Bacillota</taxon>
        <taxon>Bacilli</taxon>
        <taxon>Bacillales</taxon>
        <taxon>Bacillaceae</taxon>
        <taxon>Peribacillus</taxon>
    </lineage>
</organism>
<keyword evidence="1" id="KW-1133">Transmembrane helix</keyword>
<dbReference type="InterPro" id="IPR058534">
    <property type="entry name" value="YjdF"/>
</dbReference>
<reference evidence="2 3" key="1">
    <citation type="submission" date="2018-12" db="EMBL/GenBank/DDBJ databases">
        <title>Bacillus chawlae sp. nov., Bacillus glennii sp. nov., and Bacillus saganii sp. nov. Isolated from the Vehicle Assembly Building at Kennedy Space Center where the Viking Spacecraft were Assembled.</title>
        <authorList>
            <person name="Seuylemezian A."/>
            <person name="Vaishampayan P."/>
        </authorList>
    </citation>
    <scope>NUCLEOTIDE SEQUENCE [LARGE SCALE GENOMIC DNA]</scope>
    <source>
        <strain evidence="2 3">L5</strain>
    </source>
</reference>
<dbReference type="EMBL" id="RYZZ01000017">
    <property type="protein sequence ID" value="RUQ28290.1"/>
    <property type="molecule type" value="Genomic_DNA"/>
</dbReference>
<feature type="transmembrane region" description="Helical" evidence="1">
    <location>
        <begin position="59"/>
        <end position="80"/>
    </location>
</feature>
<gene>
    <name evidence="2" type="ORF">ELQ35_13785</name>
</gene>
<dbReference type="Proteomes" id="UP000267430">
    <property type="component" value="Unassembled WGS sequence"/>
</dbReference>
<name>A0A433HIR7_9BACI</name>
<proteinExistence type="predicted"/>
<comment type="caution">
    <text evidence="2">The sequence shown here is derived from an EMBL/GenBank/DDBJ whole genome shotgun (WGS) entry which is preliminary data.</text>
</comment>
<dbReference type="RefSeq" id="WP_126865397.1">
    <property type="nucleotide sequence ID" value="NZ_JAUSTX010000002.1"/>
</dbReference>
<feature type="transmembrane region" description="Helical" evidence="1">
    <location>
        <begin position="180"/>
        <end position="198"/>
    </location>
</feature>
<dbReference type="Pfam" id="PF09997">
    <property type="entry name" value="DUF2238"/>
    <property type="match status" value="1"/>
</dbReference>
<feature type="transmembrane region" description="Helical" evidence="1">
    <location>
        <begin position="32"/>
        <end position="52"/>
    </location>
</feature>
<keyword evidence="1" id="KW-0472">Membrane</keyword>
<evidence type="ECO:0000313" key="3">
    <source>
        <dbReference type="Proteomes" id="UP000267430"/>
    </source>
</evidence>
<sequence length="216" mass="24448">MVNDKNTKVHFFILLVVLAVFIWSVIKPAGYLTWAMEVAPAVVGLTIVIAIYNKFRLTTLSYIIIAILAIIMFVGGHYTYSRVPLFDWVKDVFNFNRNHYDRFGHLIKGLFAIVIREILLRKTPLSQGSWLFGIVTSISLSIAALYEIIEWLVSKITKGGKAAKDFLGTQGSIWDTQWDMSLALVGTILALLIFSKLHDSQLKNLSYKKYSNGKKN</sequence>
<feature type="transmembrane region" description="Helical" evidence="1">
    <location>
        <begin position="131"/>
        <end position="149"/>
    </location>
</feature>
<dbReference type="PIRSF" id="PIRSF020606">
    <property type="entry name" value="UCP020606"/>
    <property type="match status" value="1"/>
</dbReference>
<accession>A0A433HIR7</accession>
<dbReference type="AlphaFoldDB" id="A0A433HIR7"/>
<dbReference type="OrthoDB" id="9786473at2"/>
<protein>
    <submittedName>
        <fullName evidence="2">DUF2238 domain-containing protein</fullName>
    </submittedName>
</protein>
<feature type="transmembrane region" description="Helical" evidence="1">
    <location>
        <begin position="9"/>
        <end position="26"/>
    </location>
</feature>
<dbReference type="InterPro" id="IPR014509">
    <property type="entry name" value="YjdF-like"/>
</dbReference>
<evidence type="ECO:0000313" key="2">
    <source>
        <dbReference type="EMBL" id="RUQ28290.1"/>
    </source>
</evidence>
<feature type="transmembrane region" description="Helical" evidence="1">
    <location>
        <begin position="100"/>
        <end position="119"/>
    </location>
</feature>
<keyword evidence="1" id="KW-0812">Transmembrane</keyword>